<name>A0AAV2Q181_MEGNR</name>
<feature type="domain" description="Chitin-binding type-2" evidence="2">
    <location>
        <begin position="140"/>
        <end position="198"/>
    </location>
</feature>
<evidence type="ECO:0000313" key="4">
    <source>
        <dbReference type="Proteomes" id="UP001497623"/>
    </source>
</evidence>
<dbReference type="GO" id="GO:0005576">
    <property type="term" value="C:extracellular region"/>
    <property type="evidence" value="ECO:0007669"/>
    <property type="project" value="InterPro"/>
</dbReference>
<dbReference type="InterPro" id="IPR002557">
    <property type="entry name" value="Chitin-bd_dom"/>
</dbReference>
<dbReference type="AlphaFoldDB" id="A0AAV2Q181"/>
<feature type="region of interest" description="Disordered" evidence="1">
    <location>
        <begin position="222"/>
        <end position="257"/>
    </location>
</feature>
<evidence type="ECO:0000259" key="2">
    <source>
        <dbReference type="PROSITE" id="PS50940"/>
    </source>
</evidence>
<dbReference type="PANTHER" id="PTHR22933">
    <property type="entry name" value="FI18007P1-RELATED"/>
    <property type="match status" value="1"/>
</dbReference>
<feature type="region of interest" description="Disordered" evidence="1">
    <location>
        <begin position="40"/>
        <end position="62"/>
    </location>
</feature>
<reference evidence="3 4" key="1">
    <citation type="submission" date="2024-05" db="EMBL/GenBank/DDBJ databases">
        <authorList>
            <person name="Wallberg A."/>
        </authorList>
    </citation>
    <scope>NUCLEOTIDE SEQUENCE [LARGE SCALE GENOMIC DNA]</scope>
</reference>
<feature type="compositionally biased region" description="Low complexity" evidence="1">
    <location>
        <begin position="222"/>
        <end position="240"/>
    </location>
</feature>
<comment type="caution">
    <text evidence="3">The sequence shown here is derived from an EMBL/GenBank/DDBJ whole genome shotgun (WGS) entry which is preliminary data.</text>
</comment>
<dbReference type="SMART" id="SM00494">
    <property type="entry name" value="ChtBD2"/>
    <property type="match status" value="1"/>
</dbReference>
<dbReference type="SUPFAM" id="SSF57625">
    <property type="entry name" value="Invertebrate chitin-binding proteins"/>
    <property type="match status" value="1"/>
</dbReference>
<sequence length="257" mass="30234">VVTLFTSSREDLLNKMKTLIILGVFGLCLGSPFNPEYPDYGGEGSQLYQPQAEERSQQAFQPPQLLTEESQRYHSVADDRSQAYQPPQLQVLDDDSRYETRYDPKHEEDYYYDDEEDSLNSIPGEPGKDYPVLGVIPRTSFGCADRLPGFYADMETQCQVWHYCKTDGLLDSFLCPNGTIYNQENRVCEWWFNVNCEDNEQHARVNEDLYIVPEKKQDYQAAEQRMYKQQQQRQQQQQQEQLEEFRPPVYQQDPYQQ</sequence>
<dbReference type="PROSITE" id="PS50940">
    <property type="entry name" value="CHIT_BIND_II"/>
    <property type="match status" value="1"/>
</dbReference>
<protein>
    <recommendedName>
        <fullName evidence="2">Chitin-binding type-2 domain-containing protein</fullName>
    </recommendedName>
</protein>
<dbReference type="Gene3D" id="2.170.140.10">
    <property type="entry name" value="Chitin binding domain"/>
    <property type="match status" value="1"/>
</dbReference>
<accession>A0AAV2Q181</accession>
<dbReference type="InterPro" id="IPR052976">
    <property type="entry name" value="Scoloptoxin-like"/>
</dbReference>
<dbReference type="Proteomes" id="UP001497623">
    <property type="component" value="Unassembled WGS sequence"/>
</dbReference>
<feature type="region of interest" description="Disordered" evidence="1">
    <location>
        <begin position="105"/>
        <end position="126"/>
    </location>
</feature>
<dbReference type="Pfam" id="PF01607">
    <property type="entry name" value="CBM_14"/>
    <property type="match status" value="1"/>
</dbReference>
<dbReference type="PANTHER" id="PTHR22933:SF42">
    <property type="entry name" value="FI18455P1-RELATED"/>
    <property type="match status" value="1"/>
</dbReference>
<keyword evidence="4" id="KW-1185">Reference proteome</keyword>
<gene>
    <name evidence="3" type="ORF">MNOR_LOCUS6877</name>
</gene>
<evidence type="ECO:0000256" key="1">
    <source>
        <dbReference type="SAM" id="MobiDB-lite"/>
    </source>
</evidence>
<feature type="non-terminal residue" evidence="3">
    <location>
        <position position="1"/>
    </location>
</feature>
<evidence type="ECO:0000313" key="3">
    <source>
        <dbReference type="EMBL" id="CAL4067995.1"/>
    </source>
</evidence>
<dbReference type="InterPro" id="IPR036508">
    <property type="entry name" value="Chitin-bd_dom_sf"/>
</dbReference>
<organism evidence="3 4">
    <name type="scientific">Meganyctiphanes norvegica</name>
    <name type="common">Northern krill</name>
    <name type="synonym">Thysanopoda norvegica</name>
    <dbReference type="NCBI Taxonomy" id="48144"/>
    <lineage>
        <taxon>Eukaryota</taxon>
        <taxon>Metazoa</taxon>
        <taxon>Ecdysozoa</taxon>
        <taxon>Arthropoda</taxon>
        <taxon>Crustacea</taxon>
        <taxon>Multicrustacea</taxon>
        <taxon>Malacostraca</taxon>
        <taxon>Eumalacostraca</taxon>
        <taxon>Eucarida</taxon>
        <taxon>Euphausiacea</taxon>
        <taxon>Euphausiidae</taxon>
        <taxon>Meganyctiphanes</taxon>
    </lineage>
</organism>
<dbReference type="GO" id="GO:0008061">
    <property type="term" value="F:chitin binding"/>
    <property type="evidence" value="ECO:0007669"/>
    <property type="project" value="InterPro"/>
</dbReference>
<dbReference type="EMBL" id="CAXKWB010002917">
    <property type="protein sequence ID" value="CAL4067995.1"/>
    <property type="molecule type" value="Genomic_DNA"/>
</dbReference>
<proteinExistence type="predicted"/>